<feature type="region of interest" description="Disordered" evidence="1">
    <location>
        <begin position="50"/>
        <end position="113"/>
    </location>
</feature>
<comment type="caution">
    <text evidence="2">The sequence shown here is derived from an EMBL/GenBank/DDBJ whole genome shotgun (WGS) entry which is preliminary data.</text>
</comment>
<dbReference type="Proteomes" id="UP001189429">
    <property type="component" value="Unassembled WGS sequence"/>
</dbReference>
<evidence type="ECO:0000313" key="2">
    <source>
        <dbReference type="EMBL" id="CAK0870678.1"/>
    </source>
</evidence>
<dbReference type="EMBL" id="CAUYUJ010016984">
    <property type="protein sequence ID" value="CAK0870678.1"/>
    <property type="molecule type" value="Genomic_DNA"/>
</dbReference>
<accession>A0ABN9VD81</accession>
<evidence type="ECO:0000256" key="1">
    <source>
        <dbReference type="SAM" id="MobiDB-lite"/>
    </source>
</evidence>
<keyword evidence="3" id="KW-1185">Reference proteome</keyword>
<proteinExistence type="predicted"/>
<feature type="region of interest" description="Disordered" evidence="1">
    <location>
        <begin position="1"/>
        <end position="25"/>
    </location>
</feature>
<name>A0ABN9VD81_9DINO</name>
<gene>
    <name evidence="2" type="ORF">PCOR1329_LOCUS56713</name>
</gene>
<reference evidence="2" key="1">
    <citation type="submission" date="2023-10" db="EMBL/GenBank/DDBJ databases">
        <authorList>
            <person name="Chen Y."/>
            <person name="Shah S."/>
            <person name="Dougan E. K."/>
            <person name="Thang M."/>
            <person name="Chan C."/>
        </authorList>
    </citation>
    <scope>NUCLEOTIDE SEQUENCE [LARGE SCALE GENOMIC DNA]</scope>
</reference>
<organism evidence="2 3">
    <name type="scientific">Prorocentrum cordatum</name>
    <dbReference type="NCBI Taxonomy" id="2364126"/>
    <lineage>
        <taxon>Eukaryota</taxon>
        <taxon>Sar</taxon>
        <taxon>Alveolata</taxon>
        <taxon>Dinophyceae</taxon>
        <taxon>Prorocentrales</taxon>
        <taxon>Prorocentraceae</taxon>
        <taxon>Prorocentrum</taxon>
    </lineage>
</organism>
<protein>
    <submittedName>
        <fullName evidence="2">Uncharacterized protein</fullName>
    </submittedName>
</protein>
<evidence type="ECO:0000313" key="3">
    <source>
        <dbReference type="Proteomes" id="UP001189429"/>
    </source>
</evidence>
<sequence length="168" mass="18163">MPRRHAQVLQAPISSGDGAALPRRIAPRAWALRRDKKRRGLALDYGGEPVRLHQRAPPTPPVFATAPAAEPRAERERRARPARGCSPQRGGRTARSSCCRKPRGGALGRWRSAAGPPRLSRLVATLGQPGRILGRSVANVHVVVPPCVGLFGTPCRGGESHLSMFERK</sequence>